<dbReference type="STRING" id="568816.Acin_2185"/>
<evidence type="ECO:0000313" key="1">
    <source>
        <dbReference type="EMBL" id="AEQ23381.1"/>
    </source>
</evidence>
<name>G4Q5T5_ACIIR</name>
<dbReference type="AlphaFoldDB" id="G4Q5T5"/>
<accession>G4Q5T5</accession>
<gene>
    <name evidence="1" type="ordered locus">Acin_2185</name>
</gene>
<proteinExistence type="predicted"/>
<organism evidence="1 2">
    <name type="scientific">Acidaminococcus intestini (strain RyC-MR95)</name>
    <dbReference type="NCBI Taxonomy" id="568816"/>
    <lineage>
        <taxon>Bacteria</taxon>
        <taxon>Bacillati</taxon>
        <taxon>Bacillota</taxon>
        <taxon>Negativicutes</taxon>
        <taxon>Acidaminococcales</taxon>
        <taxon>Acidaminococcaceae</taxon>
        <taxon>Acidaminococcus</taxon>
    </lineage>
</organism>
<keyword evidence="2" id="KW-1185">Reference proteome</keyword>
<reference evidence="1 2" key="1">
    <citation type="journal article" date="2011" name="J. Bacteriol.">
        <title>Complete genome sequence of Acidaminococcus intestini RYC-MR95, a Gram-negative bacterium from the phylum Firmicutes.</title>
        <authorList>
            <person name="D'Auria G."/>
            <person name="Galan J.C."/>
            <person name="Rodriguez-Alcayna M."/>
            <person name="Moya A."/>
            <person name="Baquero F."/>
            <person name="Latorre A."/>
        </authorList>
    </citation>
    <scope>NUCLEOTIDE SEQUENCE [LARGE SCALE GENOMIC DNA]</scope>
    <source>
        <strain evidence="1 2">RyC-MR95</strain>
    </source>
</reference>
<dbReference type="InParanoid" id="G4Q5T5"/>
<dbReference type="KEGG" id="ain:Acin_2185"/>
<evidence type="ECO:0000313" key="2">
    <source>
        <dbReference type="Proteomes" id="UP000007093"/>
    </source>
</evidence>
<dbReference type="Proteomes" id="UP000007093">
    <property type="component" value="Chromosome"/>
</dbReference>
<sequence length="43" mass="5184">MALVFQGLFFCAFEENQEKMEGNRSHEAMEWVKKVIFFELKKL</sequence>
<dbReference type="HOGENOM" id="CLU_3228251_0_0_9"/>
<dbReference type="EMBL" id="CP003058">
    <property type="protein sequence ID" value="AEQ23381.1"/>
    <property type="molecule type" value="Genomic_DNA"/>
</dbReference>
<protein>
    <submittedName>
        <fullName evidence="1">Uncharacterized protein</fullName>
    </submittedName>
</protein>
<dbReference type="PATRIC" id="fig|568816.4.peg.2118"/>